<dbReference type="RefSeq" id="XP_053081945.1">
    <property type="nucleotide sequence ID" value="XM_053225970.1"/>
</dbReference>
<evidence type="ECO:0000313" key="9">
    <source>
        <dbReference type="RefSeq" id="XP_053081943.1"/>
    </source>
</evidence>
<accession>A0ABM3QDE0</accession>
<dbReference type="RefSeq" id="XP_053081943.1">
    <property type="nucleotide sequence ID" value="XM_053225968.1"/>
</dbReference>
<sequence length="585" mass="64245">MLHQTLRRFGQKLVCKLRLKEPVAEDDPQRTLNTLDLVALGVGSTVGVGVYVLVGEVVSNQAGPSFVICILVAGLSSVLTGLCYAEISARISQSGSAYLYSFVTIGEICAFISGWNLILSFVAERAIVFSTWILTFENLRGNRLSQTVQESISAHVPPVLTEYLEFSALGFVLLFMEFRNIWYFRSFSTSTPAKVVILVKLLALSFVITSGFIKGDLNNWKLTEADYVKAGLNDTSTLGPLGDGGFVPFGFKGILRGAATCYYAFIGFDYIVTKVENAQNPQCSIPMGIMVSLFICFLLYFGVSSALTLMVPYYQLQPGSTLPEVFLHIGWVPAYYVVAFAFLCILSASLSHFVRPIHRVLYMMAKDGLLFRFLIHISYFQYAVIMNIVIVGPIAAIIFFFGVTDLLDLSAVGSLISRSLVALCVLILRYQPEENEAEVQEEDVSAAEKLTLQRLLFPGSPTPTPLSGWVVRVCSSLLVLLLTLLCLVLTQGPVLLSGDPVWISVVVVLLVLITGLTGVIWRQPQISGSLHFKVPALPLLPLLSFFVNVCLMMQMTAATWVSFGVWMLIGFALYFSYGIQCSLVA</sequence>
<dbReference type="Gene3D" id="1.20.1740.10">
    <property type="entry name" value="Amino acid/polyamine transporter I"/>
    <property type="match status" value="1"/>
</dbReference>
<feature type="transmembrane region" description="Helical" evidence="6">
    <location>
        <begin position="163"/>
        <end position="183"/>
    </location>
</feature>
<dbReference type="RefSeq" id="XP_053081944.1">
    <property type="nucleotide sequence ID" value="XM_053225969.1"/>
</dbReference>
<keyword evidence="3" id="KW-0029">Amino-acid transport</keyword>
<feature type="transmembrane region" description="Helical" evidence="6">
    <location>
        <begin position="560"/>
        <end position="579"/>
    </location>
</feature>
<proteinExistence type="predicted"/>
<feature type="transmembrane region" description="Helical" evidence="6">
    <location>
        <begin position="35"/>
        <end position="53"/>
    </location>
</feature>
<evidence type="ECO:0000313" key="12">
    <source>
        <dbReference type="RefSeq" id="XP_053081946.1"/>
    </source>
</evidence>
<dbReference type="Pfam" id="PF13906">
    <property type="entry name" value="AA_permease_C"/>
    <property type="match status" value="1"/>
</dbReference>
<name>A0ABM3QDE0_ACIJB</name>
<dbReference type="Pfam" id="PF13520">
    <property type="entry name" value="AA_permease_2"/>
    <property type="match status" value="1"/>
</dbReference>
<organism evidence="8 9">
    <name type="scientific">Acinonyx jubatus</name>
    <name type="common">Cheetah</name>
    <dbReference type="NCBI Taxonomy" id="32536"/>
    <lineage>
        <taxon>Eukaryota</taxon>
        <taxon>Metazoa</taxon>
        <taxon>Chordata</taxon>
        <taxon>Craniata</taxon>
        <taxon>Vertebrata</taxon>
        <taxon>Euteleostomi</taxon>
        <taxon>Mammalia</taxon>
        <taxon>Eutheria</taxon>
        <taxon>Laurasiatheria</taxon>
        <taxon>Carnivora</taxon>
        <taxon>Feliformia</taxon>
        <taxon>Felidae</taxon>
        <taxon>Felinae</taxon>
        <taxon>Acinonyx</taxon>
    </lineage>
</organism>
<dbReference type="RefSeq" id="XP_053081947.1">
    <property type="nucleotide sequence ID" value="XM_053225972.1"/>
</dbReference>
<dbReference type="PIRSF" id="PIRSF006060">
    <property type="entry name" value="AA_transporter"/>
    <property type="match status" value="1"/>
</dbReference>
<dbReference type="RefSeq" id="XP_053081946.1">
    <property type="nucleotide sequence ID" value="XM_053225971.1"/>
</dbReference>
<feature type="transmembrane region" description="Helical" evidence="6">
    <location>
        <begin position="534"/>
        <end position="554"/>
    </location>
</feature>
<feature type="transmembrane region" description="Helical" evidence="6">
    <location>
        <begin position="469"/>
        <end position="490"/>
    </location>
</feature>
<keyword evidence="4 6" id="KW-1133">Transmembrane helix</keyword>
<evidence type="ECO:0000256" key="1">
    <source>
        <dbReference type="ARBA" id="ARBA00004141"/>
    </source>
</evidence>
<protein>
    <submittedName>
        <fullName evidence="9 10">Cationic amino acid transporter 3-like</fullName>
    </submittedName>
</protein>
<comment type="subcellular location">
    <subcellularLocation>
        <location evidence="1">Membrane</location>
        <topology evidence="1">Multi-pass membrane protein</topology>
    </subcellularLocation>
</comment>
<dbReference type="PANTHER" id="PTHR43243">
    <property type="entry name" value="INNER MEMBRANE TRANSPORTER YGJI-RELATED"/>
    <property type="match status" value="1"/>
</dbReference>
<feature type="transmembrane region" description="Helical" evidence="6">
    <location>
        <begin position="65"/>
        <end position="85"/>
    </location>
</feature>
<keyword evidence="8" id="KW-1185">Reference proteome</keyword>
<dbReference type="Proteomes" id="UP001652583">
    <property type="component" value="Chromosome B4"/>
</dbReference>
<evidence type="ECO:0000256" key="5">
    <source>
        <dbReference type="ARBA" id="ARBA00023136"/>
    </source>
</evidence>
<keyword evidence="5 6" id="KW-0472">Membrane</keyword>
<gene>
    <name evidence="9 10 11 12 13" type="primary">LOC106977155</name>
</gene>
<feature type="transmembrane region" description="Helical" evidence="6">
    <location>
        <begin position="379"/>
        <end position="403"/>
    </location>
</feature>
<feature type="domain" description="Cationic amino acid transporter C-terminal" evidence="7">
    <location>
        <begin position="532"/>
        <end position="580"/>
    </location>
</feature>
<feature type="transmembrane region" description="Helical" evidence="6">
    <location>
        <begin position="502"/>
        <end position="522"/>
    </location>
</feature>
<evidence type="ECO:0000256" key="4">
    <source>
        <dbReference type="ARBA" id="ARBA00022989"/>
    </source>
</evidence>
<keyword evidence="3" id="KW-0813">Transport</keyword>
<keyword evidence="2 6" id="KW-0812">Transmembrane</keyword>
<evidence type="ECO:0000259" key="7">
    <source>
        <dbReference type="Pfam" id="PF13906"/>
    </source>
</evidence>
<feature type="transmembrane region" description="Helical" evidence="6">
    <location>
        <begin position="253"/>
        <end position="272"/>
    </location>
</feature>
<evidence type="ECO:0000313" key="10">
    <source>
        <dbReference type="RefSeq" id="XP_053081944.1"/>
    </source>
</evidence>
<evidence type="ECO:0000256" key="3">
    <source>
        <dbReference type="ARBA" id="ARBA00022970"/>
    </source>
</evidence>
<feature type="transmembrane region" description="Helical" evidence="6">
    <location>
        <begin position="97"/>
        <end position="118"/>
    </location>
</feature>
<dbReference type="InterPro" id="IPR029485">
    <property type="entry name" value="CAT_C"/>
</dbReference>
<evidence type="ECO:0000256" key="2">
    <source>
        <dbReference type="ARBA" id="ARBA00022692"/>
    </source>
</evidence>
<dbReference type="PANTHER" id="PTHR43243:SF12">
    <property type="entry name" value="CATIONIC AMINO ACID TRANSPORTER C-TERMINAL DOMAIN-CONTAINING PROTEIN"/>
    <property type="match status" value="1"/>
</dbReference>
<evidence type="ECO:0000313" key="11">
    <source>
        <dbReference type="RefSeq" id="XP_053081945.1"/>
    </source>
</evidence>
<feature type="transmembrane region" description="Helical" evidence="6">
    <location>
        <begin position="195"/>
        <end position="213"/>
    </location>
</feature>
<evidence type="ECO:0000313" key="8">
    <source>
        <dbReference type="Proteomes" id="UP001652583"/>
    </source>
</evidence>
<evidence type="ECO:0000256" key="6">
    <source>
        <dbReference type="SAM" id="Phobius"/>
    </source>
</evidence>
<dbReference type="InterPro" id="IPR002293">
    <property type="entry name" value="AA/rel_permease1"/>
</dbReference>
<reference evidence="9 10" key="1">
    <citation type="submission" date="2025-05" db="UniProtKB">
        <authorList>
            <consortium name="RefSeq"/>
        </authorList>
    </citation>
    <scope>IDENTIFICATION</scope>
    <source>
        <tissue evidence="9 10">Blood</tissue>
    </source>
</reference>
<evidence type="ECO:0000313" key="13">
    <source>
        <dbReference type="RefSeq" id="XP_053081947.1"/>
    </source>
</evidence>
<dbReference type="GeneID" id="106977155"/>
<feature type="transmembrane region" description="Helical" evidence="6">
    <location>
        <begin position="334"/>
        <end position="354"/>
    </location>
</feature>
<feature type="transmembrane region" description="Helical" evidence="6">
    <location>
        <begin position="293"/>
        <end position="314"/>
    </location>
</feature>